<evidence type="ECO:0000313" key="1">
    <source>
        <dbReference type="EMBL" id="GGU40039.1"/>
    </source>
</evidence>
<keyword evidence="2" id="KW-1185">Reference proteome</keyword>
<gene>
    <name evidence="1" type="ORF">GCM10010178_35530</name>
</gene>
<proteinExistence type="predicted"/>
<comment type="caution">
    <text evidence="1">The sequence shown here is derived from an EMBL/GenBank/DDBJ whole genome shotgun (WGS) entry which is preliminary data.</text>
</comment>
<dbReference type="EMBL" id="BMRE01000013">
    <property type="protein sequence ID" value="GGU40039.1"/>
    <property type="molecule type" value="Genomic_DNA"/>
</dbReference>
<reference evidence="2" key="1">
    <citation type="journal article" date="2019" name="Int. J. Syst. Evol. Microbiol.">
        <title>The Global Catalogue of Microorganisms (GCM) 10K type strain sequencing project: providing services to taxonomists for standard genome sequencing and annotation.</title>
        <authorList>
            <consortium name="The Broad Institute Genomics Platform"/>
            <consortium name="The Broad Institute Genome Sequencing Center for Infectious Disease"/>
            <person name="Wu L."/>
            <person name="Ma J."/>
        </authorList>
    </citation>
    <scope>NUCLEOTIDE SEQUENCE [LARGE SCALE GENOMIC DNA]</scope>
    <source>
        <strain evidence="2">JCM 3296</strain>
    </source>
</reference>
<organism evidence="1 2">
    <name type="scientific">Lentzea flava</name>
    <dbReference type="NCBI Taxonomy" id="103732"/>
    <lineage>
        <taxon>Bacteria</taxon>
        <taxon>Bacillati</taxon>
        <taxon>Actinomycetota</taxon>
        <taxon>Actinomycetes</taxon>
        <taxon>Pseudonocardiales</taxon>
        <taxon>Pseudonocardiaceae</taxon>
        <taxon>Lentzea</taxon>
    </lineage>
</organism>
<evidence type="ECO:0008006" key="3">
    <source>
        <dbReference type="Google" id="ProtNLM"/>
    </source>
</evidence>
<sequence>MSRVEAAETAGRERVSVADVVAALKQPPPATSTLRTLAEQLAASPRRDLAGTMHLGDTTIAVRVERSGDTVYALEVRDETVNFVVLGGSTEPLSTLYQRIEEMLTA</sequence>
<name>A0ABQ2UJ63_9PSEU</name>
<protein>
    <recommendedName>
        <fullName evidence="3">EspG family protein</fullName>
    </recommendedName>
</protein>
<accession>A0ABQ2UJ63</accession>
<dbReference type="Proteomes" id="UP000649573">
    <property type="component" value="Unassembled WGS sequence"/>
</dbReference>
<dbReference type="RefSeq" id="WP_189254789.1">
    <property type="nucleotide sequence ID" value="NZ_BMRE01000013.1"/>
</dbReference>
<evidence type="ECO:0000313" key="2">
    <source>
        <dbReference type="Proteomes" id="UP000649573"/>
    </source>
</evidence>